<dbReference type="EnsemblMetazoa" id="XM_022797051">
    <property type="protein sequence ID" value="XP_022652786"/>
    <property type="gene ID" value="LOC111246821"/>
</dbReference>
<dbReference type="RefSeq" id="XP_022652788.1">
    <property type="nucleotide sequence ID" value="XM_022797053.1"/>
</dbReference>
<dbReference type="Gene3D" id="1.10.45.10">
    <property type="entry name" value="Vanillyl-alcohol Oxidase, Chain A, domain 4"/>
    <property type="match status" value="1"/>
</dbReference>
<dbReference type="RefSeq" id="XP_022652787.1">
    <property type="nucleotide sequence ID" value="XM_022797052.1"/>
</dbReference>
<reference evidence="14" key="1">
    <citation type="submission" date="2021-01" db="UniProtKB">
        <authorList>
            <consortium name="EnsemblMetazoa"/>
        </authorList>
    </citation>
    <scope>IDENTIFICATION</scope>
</reference>
<evidence type="ECO:0000256" key="8">
    <source>
        <dbReference type="ARBA" id="ARBA00023002"/>
    </source>
</evidence>
<keyword evidence="10" id="KW-0576">Peroxisome</keyword>
<evidence type="ECO:0000256" key="6">
    <source>
        <dbReference type="ARBA" id="ARBA00022827"/>
    </source>
</evidence>
<dbReference type="SUPFAM" id="SSF56176">
    <property type="entry name" value="FAD-binding/transporter-associated domain-like"/>
    <property type="match status" value="1"/>
</dbReference>
<comment type="subcellular location">
    <subcellularLocation>
        <location evidence="2">Mitochondrion</location>
    </subcellularLocation>
    <subcellularLocation>
        <location evidence="3">Peroxisome</location>
    </subcellularLocation>
</comment>
<dbReference type="GeneID" id="111246821"/>
<dbReference type="EC" id="1.1.2.4" evidence="11"/>
<name>A0A7M7JY43_VARDE</name>
<organism evidence="14 15">
    <name type="scientific">Varroa destructor</name>
    <name type="common">Honeybee mite</name>
    <dbReference type="NCBI Taxonomy" id="109461"/>
    <lineage>
        <taxon>Eukaryota</taxon>
        <taxon>Metazoa</taxon>
        <taxon>Ecdysozoa</taxon>
        <taxon>Arthropoda</taxon>
        <taxon>Chelicerata</taxon>
        <taxon>Arachnida</taxon>
        <taxon>Acari</taxon>
        <taxon>Parasitiformes</taxon>
        <taxon>Mesostigmata</taxon>
        <taxon>Gamasina</taxon>
        <taxon>Dermanyssoidea</taxon>
        <taxon>Varroidae</taxon>
        <taxon>Varroa</taxon>
    </lineage>
</organism>
<keyword evidence="5" id="KW-0285">Flavoprotein</keyword>
<dbReference type="EnsemblMetazoa" id="XM_022797053">
    <property type="protein sequence ID" value="XP_022652788"/>
    <property type="gene ID" value="LOC111246821"/>
</dbReference>
<dbReference type="InterPro" id="IPR016166">
    <property type="entry name" value="FAD-bd_PCMH"/>
</dbReference>
<evidence type="ECO:0000313" key="14">
    <source>
        <dbReference type="EnsemblMetazoa" id="XP_022652786"/>
    </source>
</evidence>
<evidence type="ECO:0000259" key="13">
    <source>
        <dbReference type="PROSITE" id="PS51387"/>
    </source>
</evidence>
<evidence type="ECO:0000256" key="2">
    <source>
        <dbReference type="ARBA" id="ARBA00004173"/>
    </source>
</evidence>
<dbReference type="KEGG" id="vde:111246821"/>
<feature type="region of interest" description="Disordered" evidence="12">
    <location>
        <begin position="54"/>
        <end position="76"/>
    </location>
</feature>
<keyword evidence="8" id="KW-0560">Oxidoreductase</keyword>
<dbReference type="RefSeq" id="XP_022652786.1">
    <property type="nucleotide sequence ID" value="XM_022797051.1"/>
</dbReference>
<evidence type="ECO:0000256" key="1">
    <source>
        <dbReference type="ARBA" id="ARBA00001974"/>
    </source>
</evidence>
<keyword evidence="15" id="KW-1185">Reference proteome</keyword>
<dbReference type="FunFam" id="3.30.465.10:FF:000016">
    <property type="entry name" value="probable D-lactate dehydrogenase, mitochondrial"/>
    <property type="match status" value="1"/>
</dbReference>
<keyword evidence="6" id="KW-0274">FAD</keyword>
<dbReference type="InterPro" id="IPR016169">
    <property type="entry name" value="FAD-bd_PCMH_sub2"/>
</dbReference>
<accession>A0A7M7JY43</accession>
<evidence type="ECO:0000256" key="5">
    <source>
        <dbReference type="ARBA" id="ARBA00022630"/>
    </source>
</evidence>
<dbReference type="InterPro" id="IPR004113">
    <property type="entry name" value="FAD-bd_oxidored_4_C"/>
</dbReference>
<dbReference type="GO" id="GO:0071949">
    <property type="term" value="F:FAD binding"/>
    <property type="evidence" value="ECO:0007669"/>
    <property type="project" value="InterPro"/>
</dbReference>
<evidence type="ECO:0000256" key="7">
    <source>
        <dbReference type="ARBA" id="ARBA00022946"/>
    </source>
</evidence>
<dbReference type="Pfam" id="PF02913">
    <property type="entry name" value="FAD-oxidase_C"/>
    <property type="match status" value="1"/>
</dbReference>
<dbReference type="Pfam" id="PF01565">
    <property type="entry name" value="FAD_binding_4"/>
    <property type="match status" value="1"/>
</dbReference>
<feature type="domain" description="FAD-binding PCMH-type" evidence="13">
    <location>
        <begin position="77"/>
        <end position="257"/>
    </location>
</feature>
<keyword evidence="9" id="KW-0496">Mitochondrion</keyword>
<evidence type="ECO:0000256" key="3">
    <source>
        <dbReference type="ARBA" id="ARBA00004275"/>
    </source>
</evidence>
<dbReference type="GO" id="GO:0005777">
    <property type="term" value="C:peroxisome"/>
    <property type="evidence" value="ECO:0007669"/>
    <property type="project" value="UniProtKB-SubCell"/>
</dbReference>
<dbReference type="EnsemblMetazoa" id="XM_022797052">
    <property type="protein sequence ID" value="XP_022652787"/>
    <property type="gene ID" value="LOC111246821"/>
</dbReference>
<dbReference type="OMA" id="GQGFEWA"/>
<dbReference type="FunFam" id="3.30.70.2740:FF:000001">
    <property type="entry name" value="D-lactate dehydrogenase mitochondrial"/>
    <property type="match status" value="1"/>
</dbReference>
<dbReference type="PROSITE" id="PS51387">
    <property type="entry name" value="FAD_PCMH"/>
    <property type="match status" value="1"/>
</dbReference>
<evidence type="ECO:0000313" key="15">
    <source>
        <dbReference type="Proteomes" id="UP000594260"/>
    </source>
</evidence>
<dbReference type="AlphaFoldDB" id="A0A7M7JY43"/>
<evidence type="ECO:0000256" key="12">
    <source>
        <dbReference type="SAM" id="MobiDB-lite"/>
    </source>
</evidence>
<dbReference type="GO" id="GO:0004458">
    <property type="term" value="F:D-lactate dehydrogenase (cytochrome) activity"/>
    <property type="evidence" value="ECO:0007669"/>
    <property type="project" value="UniProtKB-EC"/>
</dbReference>
<comment type="similarity">
    <text evidence="4">Belongs to the FAD-binding oxidoreductase/transferase type 4 family.</text>
</comment>
<dbReference type="GO" id="GO:0008720">
    <property type="term" value="F:D-lactate dehydrogenase (NAD+) activity"/>
    <property type="evidence" value="ECO:0007669"/>
    <property type="project" value="TreeGrafter"/>
</dbReference>
<sequence length="500" mass="53995">MLSHLGRSLVRPLSGCYASPSRLLRQKQGLYNNGTVAARRIATSELLRELGKITSERNVTSNPNDLRQHGKDEGPHEVAEPQVVVYPQNKEQISAILKYCNKNKVPVIPFGAGSGLEGGSSAPTGGVCVDMQSFSKILRVSPEDFDCTVEAAVTWRALNFFLRDQGLWFPVDPGADASLGGMCSTSASGTNAVRYGTMRENVLNLEVVLADGRIIKTAGIKGRARKSAAGYNLTNLFVGSEGTLGIITEATLRLHAIPEKQVSAVVQFESARSATDAVVGILQNAVPIARIEFMDELTVKACNAYSRTSLADKSTLLLEFDGSETGVREQIDTAKSVCDDNGGTEFRWAESPEERAHLWKARHAVFYATCAMAPNTKCYTTDVCVPISYLPELLESTKKDIEETGIFGTVVGHVGDGNFHTMLLFDPNDPSSFAKVHAVGEKMALKAIELNGTCTGEHGIGLGKKKLLLKEHGEDCVSAMKAIKFALDPNNILNPTKVFD</sequence>
<dbReference type="SUPFAM" id="SSF55103">
    <property type="entry name" value="FAD-linked oxidases, C-terminal domain"/>
    <property type="match status" value="1"/>
</dbReference>
<comment type="cofactor">
    <cofactor evidence="1">
        <name>FAD</name>
        <dbReference type="ChEBI" id="CHEBI:57692"/>
    </cofactor>
</comment>
<dbReference type="GO" id="GO:0005739">
    <property type="term" value="C:mitochondrion"/>
    <property type="evidence" value="ECO:0007669"/>
    <property type="project" value="UniProtKB-SubCell"/>
</dbReference>
<dbReference type="InterPro" id="IPR016164">
    <property type="entry name" value="FAD-linked_Oxase-like_C"/>
</dbReference>
<evidence type="ECO:0000256" key="9">
    <source>
        <dbReference type="ARBA" id="ARBA00023128"/>
    </source>
</evidence>
<dbReference type="Gene3D" id="3.30.465.10">
    <property type="match status" value="1"/>
</dbReference>
<keyword evidence="7" id="KW-0809">Transit peptide</keyword>
<dbReference type="InterPro" id="IPR036318">
    <property type="entry name" value="FAD-bd_PCMH-like_sf"/>
</dbReference>
<feature type="compositionally biased region" description="Polar residues" evidence="12">
    <location>
        <begin position="56"/>
        <end position="65"/>
    </location>
</feature>
<feature type="compositionally biased region" description="Basic and acidic residues" evidence="12">
    <location>
        <begin position="66"/>
        <end position="76"/>
    </location>
</feature>
<dbReference type="GO" id="GO:1903457">
    <property type="term" value="P:lactate catabolic process"/>
    <property type="evidence" value="ECO:0007669"/>
    <property type="project" value="TreeGrafter"/>
</dbReference>
<dbReference type="PANTHER" id="PTHR11748">
    <property type="entry name" value="D-LACTATE DEHYDROGENASE"/>
    <property type="match status" value="1"/>
</dbReference>
<dbReference type="OrthoDB" id="5332616at2759"/>
<dbReference type="InterPro" id="IPR006094">
    <property type="entry name" value="Oxid_FAD_bind_N"/>
</dbReference>
<dbReference type="InterPro" id="IPR016171">
    <property type="entry name" value="Vanillyl_alc_oxidase_C-sub2"/>
</dbReference>
<proteinExistence type="inferred from homology"/>
<dbReference type="PANTHER" id="PTHR11748:SF111">
    <property type="entry name" value="D-LACTATE DEHYDROGENASE, MITOCHONDRIAL-RELATED"/>
    <property type="match status" value="1"/>
</dbReference>
<dbReference type="Gene3D" id="3.30.70.2740">
    <property type="match status" value="1"/>
</dbReference>
<dbReference type="InParanoid" id="A0A7M7JY43"/>
<protein>
    <recommendedName>
        <fullName evidence="11">D-lactate dehydrogenase (cytochrome)</fullName>
        <ecNumber evidence="11">1.1.2.4</ecNumber>
    </recommendedName>
</protein>
<evidence type="ECO:0000256" key="11">
    <source>
        <dbReference type="ARBA" id="ARBA00038897"/>
    </source>
</evidence>
<evidence type="ECO:0000256" key="4">
    <source>
        <dbReference type="ARBA" id="ARBA00008000"/>
    </source>
</evidence>
<evidence type="ECO:0000256" key="10">
    <source>
        <dbReference type="ARBA" id="ARBA00023140"/>
    </source>
</evidence>
<dbReference type="Proteomes" id="UP000594260">
    <property type="component" value="Unplaced"/>
</dbReference>
<dbReference type="FunFam" id="1.10.45.10:FF:000001">
    <property type="entry name" value="D-lactate dehydrogenase mitochondrial"/>
    <property type="match status" value="1"/>
</dbReference>